<dbReference type="Pfam" id="PF07714">
    <property type="entry name" value="PK_Tyr_Ser-Thr"/>
    <property type="match status" value="2"/>
</dbReference>
<feature type="region of interest" description="Disordered" evidence="8">
    <location>
        <begin position="743"/>
        <end position="778"/>
    </location>
</feature>
<name>A0AAD6UT69_9AGAR</name>
<comment type="subcellular location">
    <subcellularLocation>
        <location evidence="1">Nucleus</location>
    </subcellularLocation>
</comment>
<feature type="region of interest" description="Disordered" evidence="8">
    <location>
        <begin position="842"/>
        <end position="886"/>
    </location>
</feature>
<dbReference type="SMART" id="SM00220">
    <property type="entry name" value="S_TKc"/>
    <property type="match status" value="1"/>
</dbReference>
<protein>
    <submittedName>
        <fullName evidence="11">Kinase-like domain-containing protein</fullName>
    </submittedName>
</protein>
<dbReference type="InterPro" id="IPR008271">
    <property type="entry name" value="Ser/Thr_kinase_AS"/>
</dbReference>
<keyword evidence="3" id="KW-0677">Repeat</keyword>
<dbReference type="EMBL" id="JARJCW010000103">
    <property type="protein sequence ID" value="KAJ7193916.1"/>
    <property type="molecule type" value="Genomic_DNA"/>
</dbReference>
<feature type="compositionally biased region" description="Polar residues" evidence="8">
    <location>
        <begin position="743"/>
        <end position="754"/>
    </location>
</feature>
<feature type="domain" description="C2H2-type" evidence="10">
    <location>
        <begin position="895"/>
        <end position="922"/>
    </location>
</feature>
<dbReference type="Gene3D" id="3.30.160.60">
    <property type="entry name" value="Classic Zinc Finger"/>
    <property type="match status" value="1"/>
</dbReference>
<evidence type="ECO:0000256" key="8">
    <source>
        <dbReference type="SAM" id="MobiDB-lite"/>
    </source>
</evidence>
<dbReference type="InterPro" id="IPR013087">
    <property type="entry name" value="Znf_C2H2_type"/>
</dbReference>
<feature type="compositionally biased region" description="Polar residues" evidence="8">
    <location>
        <begin position="703"/>
        <end position="722"/>
    </location>
</feature>
<keyword evidence="12" id="KW-1185">Reference proteome</keyword>
<dbReference type="PROSITE" id="PS00108">
    <property type="entry name" value="PROTEIN_KINASE_ST"/>
    <property type="match status" value="1"/>
</dbReference>
<evidence type="ECO:0000256" key="5">
    <source>
        <dbReference type="ARBA" id="ARBA00022833"/>
    </source>
</evidence>
<dbReference type="InterPro" id="IPR001245">
    <property type="entry name" value="Ser-Thr/Tyr_kinase_cat_dom"/>
</dbReference>
<feature type="domain" description="Protein kinase" evidence="9">
    <location>
        <begin position="407"/>
        <end position="681"/>
    </location>
</feature>
<evidence type="ECO:0000259" key="9">
    <source>
        <dbReference type="PROSITE" id="PS50011"/>
    </source>
</evidence>
<keyword evidence="11" id="KW-0418">Kinase</keyword>
<keyword evidence="2" id="KW-0479">Metal-binding</keyword>
<dbReference type="Pfam" id="PF00096">
    <property type="entry name" value="zf-C2H2"/>
    <property type="match status" value="1"/>
</dbReference>
<dbReference type="Proteomes" id="UP001219525">
    <property type="component" value="Unassembled WGS sequence"/>
</dbReference>
<evidence type="ECO:0000256" key="3">
    <source>
        <dbReference type="ARBA" id="ARBA00022737"/>
    </source>
</evidence>
<dbReference type="InterPro" id="IPR036236">
    <property type="entry name" value="Znf_C2H2_sf"/>
</dbReference>
<accession>A0AAD6UT69</accession>
<keyword evidence="11" id="KW-0808">Transferase</keyword>
<feature type="region of interest" description="Disordered" evidence="8">
    <location>
        <begin position="678"/>
        <end position="724"/>
    </location>
</feature>
<dbReference type="PROSITE" id="PS50011">
    <property type="entry name" value="PROTEIN_KINASE_DOM"/>
    <property type="match status" value="2"/>
</dbReference>
<dbReference type="GO" id="GO:0005634">
    <property type="term" value="C:nucleus"/>
    <property type="evidence" value="ECO:0007669"/>
    <property type="project" value="UniProtKB-SubCell"/>
</dbReference>
<dbReference type="PANTHER" id="PTHR44329">
    <property type="entry name" value="SERINE/THREONINE-PROTEIN KINASE TNNI3K-RELATED"/>
    <property type="match status" value="1"/>
</dbReference>
<sequence>MSHLFFHLHQQRRAIIRTTRGSSWLSVFSDARSDESSIGSPFRVSPSPQRKWNIPSSDLHSHEALFKELDLTGQVTILDRYPFESGSIADIYRGILNIYPTSIGSPRLSCGDRTTFREVAVKIFRRMHAEPEALERASRSLYEEARIWRCLEHPNILPFLGISLDLGFSPALLSPLCVSGPIMKYLQHNTKTREEKLQMVIGVANGLAYLHSEGIVHGNLCTKKILVDGVGLPVICGYAMSKPTLGQQANPTSLLHSPIRFTCPESFAVNGNGSSLRTTSADVYAFSMVTLEIMSGLAPYHHLPSEHDVFMRVLRGERPVRTHLDPQVFTDRLWQLLTSMWDQKPYSRPDIPGVAESLTEIWSSTSDIEMGDDTQPFDSEAEFIRSPKEDPALVHIHRLDLKGRVIQDDQYPFAGGANANIYRGKLTRANGRRIRVALKMIRMSSDGSGQLEDMLRRLHREVDVWSRLGHKNLLPFIGVCEDLAPLPLLISPFYKFGHIGTYLKKHPNPDRQKLAYGVASGLQFLHENQIIHGDLKVQNVLVDKKGNPCICDFGISKIVDPGRRGSMTSSVGTPQYMAPELFLVVDREDQKQIPPPPRTTKNSDIYSFGLLVLEILTSEPPKGRPSQPVVMVHTVDNLRPKRWEYDCQMVSDEMWSILDQCWSFEPCLRPTIADILQSPPFNGAGPPPRDDPRPLRGSEHLPITSSSSQHEQGFSTTPSAQGNADEAFRYTRHREDLYSTSFNTTGFTVSQGGVQRTPHRRRDLSPYPLPGPLTSQGRDTDREWIEHQHGESSSSASHDNAVFDLAGLRWTDWVHQRGESSSSLDFQLSHLARSNSLLGGGLADALGDQPQAGTLPQDTSSKEKQDAKKFRAVGSPAGRRAAKNRRKDQTIPGAFVCEICGADFTAKHNLRNHMNSHGSVKEFRCDMCGQSFGTSHVLKRHEGKCLTTTFLQGSF</sequence>
<dbReference type="PROSITE" id="PS50157">
    <property type="entry name" value="ZINC_FINGER_C2H2_2"/>
    <property type="match status" value="2"/>
</dbReference>
<feature type="domain" description="Protein kinase" evidence="9">
    <location>
        <begin position="77"/>
        <end position="363"/>
    </location>
</feature>
<dbReference type="InterPro" id="IPR011009">
    <property type="entry name" value="Kinase-like_dom_sf"/>
</dbReference>
<feature type="compositionally biased region" description="Basic and acidic residues" evidence="8">
    <location>
        <begin position="688"/>
        <end position="699"/>
    </location>
</feature>
<dbReference type="PROSITE" id="PS00028">
    <property type="entry name" value="ZINC_FINGER_C2H2_1"/>
    <property type="match status" value="1"/>
</dbReference>
<feature type="compositionally biased region" description="Basic and acidic residues" evidence="8">
    <location>
        <begin position="860"/>
        <end position="869"/>
    </location>
</feature>
<dbReference type="AlphaFoldDB" id="A0AAD6UT69"/>
<evidence type="ECO:0000256" key="7">
    <source>
        <dbReference type="PROSITE-ProRule" id="PRU00042"/>
    </source>
</evidence>
<evidence type="ECO:0000313" key="12">
    <source>
        <dbReference type="Proteomes" id="UP001219525"/>
    </source>
</evidence>
<dbReference type="SMART" id="SM00355">
    <property type="entry name" value="ZnF_C2H2"/>
    <property type="match status" value="2"/>
</dbReference>
<feature type="domain" description="C2H2-type" evidence="10">
    <location>
        <begin position="923"/>
        <end position="942"/>
    </location>
</feature>
<dbReference type="GO" id="GO:0004674">
    <property type="term" value="F:protein serine/threonine kinase activity"/>
    <property type="evidence" value="ECO:0007669"/>
    <property type="project" value="TreeGrafter"/>
</dbReference>
<dbReference type="Gene3D" id="1.10.510.10">
    <property type="entry name" value="Transferase(Phosphotransferase) domain 1"/>
    <property type="match status" value="2"/>
</dbReference>
<keyword evidence="4 7" id="KW-0863">Zinc-finger</keyword>
<evidence type="ECO:0000256" key="6">
    <source>
        <dbReference type="ARBA" id="ARBA00023242"/>
    </source>
</evidence>
<dbReference type="GO" id="GO:0008270">
    <property type="term" value="F:zinc ion binding"/>
    <property type="evidence" value="ECO:0007669"/>
    <property type="project" value="UniProtKB-KW"/>
</dbReference>
<reference evidence="11" key="1">
    <citation type="submission" date="2023-03" db="EMBL/GenBank/DDBJ databases">
        <title>Massive genome expansion in bonnet fungi (Mycena s.s.) driven by repeated elements and novel gene families across ecological guilds.</title>
        <authorList>
            <consortium name="Lawrence Berkeley National Laboratory"/>
            <person name="Harder C.B."/>
            <person name="Miyauchi S."/>
            <person name="Viragh M."/>
            <person name="Kuo A."/>
            <person name="Thoen E."/>
            <person name="Andreopoulos B."/>
            <person name="Lu D."/>
            <person name="Skrede I."/>
            <person name="Drula E."/>
            <person name="Henrissat B."/>
            <person name="Morin E."/>
            <person name="Kohler A."/>
            <person name="Barry K."/>
            <person name="LaButti K."/>
            <person name="Morin E."/>
            <person name="Salamov A."/>
            <person name="Lipzen A."/>
            <person name="Mereny Z."/>
            <person name="Hegedus B."/>
            <person name="Baldrian P."/>
            <person name="Stursova M."/>
            <person name="Weitz H."/>
            <person name="Taylor A."/>
            <person name="Grigoriev I.V."/>
            <person name="Nagy L.G."/>
            <person name="Martin F."/>
            <person name="Kauserud H."/>
        </authorList>
    </citation>
    <scope>NUCLEOTIDE SEQUENCE</scope>
    <source>
        <strain evidence="11">9144</strain>
    </source>
</reference>
<evidence type="ECO:0000256" key="4">
    <source>
        <dbReference type="ARBA" id="ARBA00022771"/>
    </source>
</evidence>
<dbReference type="FunFam" id="3.30.160.60:FF:000145">
    <property type="entry name" value="Zinc finger protein 574"/>
    <property type="match status" value="1"/>
</dbReference>
<gene>
    <name evidence="11" type="ORF">GGX14DRAFT_587311</name>
</gene>
<keyword evidence="6" id="KW-0539">Nucleus</keyword>
<evidence type="ECO:0000259" key="10">
    <source>
        <dbReference type="PROSITE" id="PS50157"/>
    </source>
</evidence>
<dbReference type="SUPFAM" id="SSF56112">
    <property type="entry name" value="Protein kinase-like (PK-like)"/>
    <property type="match status" value="2"/>
</dbReference>
<dbReference type="InterPro" id="IPR000719">
    <property type="entry name" value="Prot_kinase_dom"/>
</dbReference>
<comment type="caution">
    <text evidence="11">The sequence shown here is derived from an EMBL/GenBank/DDBJ whole genome shotgun (WGS) entry which is preliminary data.</text>
</comment>
<proteinExistence type="predicted"/>
<dbReference type="GO" id="GO:0005524">
    <property type="term" value="F:ATP binding"/>
    <property type="evidence" value="ECO:0007669"/>
    <property type="project" value="InterPro"/>
</dbReference>
<keyword evidence="5" id="KW-0862">Zinc</keyword>
<dbReference type="SUPFAM" id="SSF57667">
    <property type="entry name" value="beta-beta-alpha zinc fingers"/>
    <property type="match status" value="1"/>
</dbReference>
<evidence type="ECO:0000313" key="11">
    <source>
        <dbReference type="EMBL" id="KAJ7193916.1"/>
    </source>
</evidence>
<dbReference type="InterPro" id="IPR051681">
    <property type="entry name" value="Ser/Thr_Kinases-Pseudokinases"/>
</dbReference>
<organism evidence="11 12">
    <name type="scientific">Mycena pura</name>
    <dbReference type="NCBI Taxonomy" id="153505"/>
    <lineage>
        <taxon>Eukaryota</taxon>
        <taxon>Fungi</taxon>
        <taxon>Dikarya</taxon>
        <taxon>Basidiomycota</taxon>
        <taxon>Agaricomycotina</taxon>
        <taxon>Agaricomycetes</taxon>
        <taxon>Agaricomycetidae</taxon>
        <taxon>Agaricales</taxon>
        <taxon>Marasmiineae</taxon>
        <taxon>Mycenaceae</taxon>
        <taxon>Mycena</taxon>
    </lineage>
</organism>
<evidence type="ECO:0000256" key="2">
    <source>
        <dbReference type="ARBA" id="ARBA00022723"/>
    </source>
</evidence>
<evidence type="ECO:0000256" key="1">
    <source>
        <dbReference type="ARBA" id="ARBA00004123"/>
    </source>
</evidence>
<dbReference type="PANTHER" id="PTHR44329:SF214">
    <property type="entry name" value="PROTEIN KINASE DOMAIN-CONTAINING PROTEIN"/>
    <property type="match status" value="1"/>
</dbReference>